<feature type="transmembrane region" description="Helical" evidence="8">
    <location>
        <begin position="163"/>
        <end position="182"/>
    </location>
</feature>
<dbReference type="GO" id="GO:0005886">
    <property type="term" value="C:plasma membrane"/>
    <property type="evidence" value="ECO:0007669"/>
    <property type="project" value="UniProtKB-SubCell"/>
</dbReference>
<evidence type="ECO:0000256" key="3">
    <source>
        <dbReference type="ARBA" id="ARBA00022448"/>
    </source>
</evidence>
<feature type="transmembrane region" description="Helical" evidence="8">
    <location>
        <begin position="203"/>
        <end position="225"/>
    </location>
</feature>
<evidence type="ECO:0000256" key="8">
    <source>
        <dbReference type="RuleBase" id="RU363032"/>
    </source>
</evidence>
<evidence type="ECO:0000313" key="11">
    <source>
        <dbReference type="Proteomes" id="UP001153719"/>
    </source>
</evidence>
<evidence type="ECO:0000256" key="2">
    <source>
        <dbReference type="ARBA" id="ARBA00007069"/>
    </source>
</evidence>
<evidence type="ECO:0000256" key="5">
    <source>
        <dbReference type="ARBA" id="ARBA00022692"/>
    </source>
</evidence>
<evidence type="ECO:0000256" key="7">
    <source>
        <dbReference type="ARBA" id="ARBA00023136"/>
    </source>
</evidence>
<accession>A0A9W4D8W6</accession>
<dbReference type="PROSITE" id="PS50928">
    <property type="entry name" value="ABC_TM1"/>
    <property type="match status" value="1"/>
</dbReference>
<evidence type="ECO:0000256" key="4">
    <source>
        <dbReference type="ARBA" id="ARBA00022475"/>
    </source>
</evidence>
<organism evidence="10 11">
    <name type="scientific">Planktothrix pseudagardhii</name>
    <dbReference type="NCBI Taxonomy" id="132604"/>
    <lineage>
        <taxon>Bacteria</taxon>
        <taxon>Bacillati</taxon>
        <taxon>Cyanobacteriota</taxon>
        <taxon>Cyanophyceae</taxon>
        <taxon>Oscillatoriophycideae</taxon>
        <taxon>Oscillatoriales</taxon>
        <taxon>Microcoleaceae</taxon>
        <taxon>Planktothrix</taxon>
    </lineage>
</organism>
<evidence type="ECO:0000259" key="9">
    <source>
        <dbReference type="PROSITE" id="PS50928"/>
    </source>
</evidence>
<sequence>MKTATLETFIHAWGRRGLALLATFALTFLYLPILILIIYSFNASRLNSNWTGFTLKWYQKLLSGLTESTADISTQSLWISLQNSLIIAIISTVIASILGTMMALALERFRFPGSKLLEALLLLPIIIPEITLGVSLLVFFTLVFRILENLTGIRLTLGLPSVIISHATFSIAFITITVRARLADLDPTLEEAALDLGANEWKTFWRVTFPLIFPAILSGALLAFTLSLDDFVVTFFTTGVGATTLPLFVYGMIKLSITPVINAISTLMLLASLFLVISSLKLQDQVSVKH</sequence>
<dbReference type="Pfam" id="PF00528">
    <property type="entry name" value="BPD_transp_1"/>
    <property type="match status" value="1"/>
</dbReference>
<dbReference type="AlphaFoldDB" id="A0A9W4D8W6"/>
<keyword evidence="4" id="KW-1003">Cell membrane</keyword>
<dbReference type="GO" id="GO:0055085">
    <property type="term" value="P:transmembrane transport"/>
    <property type="evidence" value="ECO:0007669"/>
    <property type="project" value="InterPro"/>
</dbReference>
<keyword evidence="11" id="KW-1185">Reference proteome</keyword>
<feature type="transmembrane region" description="Helical" evidence="8">
    <location>
        <begin position="231"/>
        <end position="253"/>
    </location>
</feature>
<comment type="subcellular location">
    <subcellularLocation>
        <location evidence="1 8">Cell membrane</location>
        <topology evidence="1 8">Multi-pass membrane protein</topology>
    </subcellularLocation>
</comment>
<comment type="similarity">
    <text evidence="2">Belongs to the binding-protein-dependent transport system permease family. CysTW subfamily.</text>
</comment>
<dbReference type="RefSeq" id="WP_254174816.1">
    <property type="nucleotide sequence ID" value="NZ_LR882967.1"/>
</dbReference>
<keyword evidence="6 8" id="KW-1133">Transmembrane helix</keyword>
<keyword evidence="7 8" id="KW-0472">Membrane</keyword>
<dbReference type="CDD" id="cd06261">
    <property type="entry name" value="TM_PBP2"/>
    <property type="match status" value="1"/>
</dbReference>
<evidence type="ECO:0000313" key="10">
    <source>
        <dbReference type="EMBL" id="CAD5981536.1"/>
    </source>
</evidence>
<feature type="transmembrane region" description="Helical" evidence="8">
    <location>
        <begin position="20"/>
        <end position="41"/>
    </location>
</feature>
<dbReference type="InterPro" id="IPR051789">
    <property type="entry name" value="Bact_Polyamine_Transport"/>
</dbReference>
<evidence type="ECO:0000256" key="1">
    <source>
        <dbReference type="ARBA" id="ARBA00004651"/>
    </source>
</evidence>
<dbReference type="InterPro" id="IPR000515">
    <property type="entry name" value="MetI-like"/>
</dbReference>
<keyword evidence="5 8" id="KW-0812">Transmembrane</keyword>
<feature type="transmembrane region" description="Helical" evidence="8">
    <location>
        <begin position="85"/>
        <end position="107"/>
    </location>
</feature>
<dbReference type="EMBL" id="LR882967">
    <property type="protein sequence ID" value="CAD5981536.1"/>
    <property type="molecule type" value="Genomic_DNA"/>
</dbReference>
<reference evidence="10" key="1">
    <citation type="submission" date="2020-09" db="EMBL/GenBank/DDBJ databases">
        <authorList>
            <person name="Blom J."/>
        </authorList>
    </citation>
    <scope>NUCLEOTIDE SEQUENCE</scope>
    <source>
        <strain evidence="10">No.713</strain>
    </source>
</reference>
<dbReference type="SUPFAM" id="SSF161098">
    <property type="entry name" value="MetI-like"/>
    <property type="match status" value="1"/>
</dbReference>
<dbReference type="PANTHER" id="PTHR43848:SF2">
    <property type="entry name" value="PUTRESCINE TRANSPORT SYSTEM PERMEASE PROTEIN POTI"/>
    <property type="match status" value="1"/>
</dbReference>
<feature type="transmembrane region" description="Helical" evidence="8">
    <location>
        <begin position="119"/>
        <end position="143"/>
    </location>
</feature>
<protein>
    <submittedName>
        <fullName evidence="10">Putrescine transport system permease protein PotI</fullName>
    </submittedName>
</protein>
<feature type="transmembrane region" description="Helical" evidence="8">
    <location>
        <begin position="260"/>
        <end position="280"/>
    </location>
</feature>
<feature type="domain" description="ABC transmembrane type-1" evidence="9">
    <location>
        <begin position="81"/>
        <end position="279"/>
    </location>
</feature>
<keyword evidence="3 8" id="KW-0813">Transport</keyword>
<dbReference type="InterPro" id="IPR035906">
    <property type="entry name" value="MetI-like_sf"/>
</dbReference>
<proteinExistence type="inferred from homology"/>
<name>A0A9W4D8W6_9CYAN</name>
<dbReference type="PANTHER" id="PTHR43848">
    <property type="entry name" value="PUTRESCINE TRANSPORT SYSTEM PERMEASE PROTEIN POTI"/>
    <property type="match status" value="1"/>
</dbReference>
<dbReference type="KEGG" id="ppsu:NO713_04837"/>
<evidence type="ECO:0000256" key="6">
    <source>
        <dbReference type="ARBA" id="ARBA00022989"/>
    </source>
</evidence>
<gene>
    <name evidence="10" type="primary">potI</name>
    <name evidence="10" type="ORF">NO713_04837</name>
</gene>
<dbReference type="Proteomes" id="UP001153719">
    <property type="component" value="Chromosome"/>
</dbReference>
<dbReference type="Gene3D" id="1.10.3720.10">
    <property type="entry name" value="MetI-like"/>
    <property type="match status" value="1"/>
</dbReference>